<evidence type="ECO:0000313" key="4">
    <source>
        <dbReference type="EMBL" id="HHP04437.1"/>
    </source>
</evidence>
<evidence type="ECO:0000256" key="1">
    <source>
        <dbReference type="SAM" id="MobiDB-lite"/>
    </source>
</evidence>
<feature type="transmembrane region" description="Helical" evidence="2">
    <location>
        <begin position="269"/>
        <end position="285"/>
    </location>
</feature>
<evidence type="ECO:0000256" key="2">
    <source>
        <dbReference type="SAM" id="Phobius"/>
    </source>
</evidence>
<keyword evidence="2" id="KW-1133">Transmembrane helix</keyword>
<feature type="compositionally biased region" description="Basic residues" evidence="1">
    <location>
        <begin position="1"/>
        <end position="14"/>
    </location>
</feature>
<dbReference type="GO" id="GO:0004175">
    <property type="term" value="F:endopeptidase activity"/>
    <property type="evidence" value="ECO:0007669"/>
    <property type="project" value="UniProtKB-ARBA"/>
</dbReference>
<dbReference type="GO" id="GO:0008237">
    <property type="term" value="F:metallopeptidase activity"/>
    <property type="evidence" value="ECO:0007669"/>
    <property type="project" value="UniProtKB-KW"/>
</dbReference>
<dbReference type="InterPro" id="IPR003675">
    <property type="entry name" value="Rce1/LyrA-like_dom"/>
</dbReference>
<dbReference type="GO" id="GO:0080120">
    <property type="term" value="P:CAAX-box protein maturation"/>
    <property type="evidence" value="ECO:0007669"/>
    <property type="project" value="UniProtKB-ARBA"/>
</dbReference>
<feature type="transmembrane region" description="Helical" evidence="2">
    <location>
        <begin position="121"/>
        <end position="146"/>
    </location>
</feature>
<feature type="transmembrane region" description="Helical" evidence="2">
    <location>
        <begin position="166"/>
        <end position="185"/>
    </location>
</feature>
<feature type="region of interest" description="Disordered" evidence="1">
    <location>
        <begin position="1"/>
        <end position="59"/>
    </location>
</feature>
<sequence>MKPHPCARANRTRGHSREQQPLRSTARAAATASQAGPQPTTNKWPHPRRTPRVARSGHGSRRSCASFFWRVSAGGLVQGGRLLLRHCLVLSVLPLVLNNVVTPFVVISLVSLPVFLSDPAYYVYLYGYFLWPVYHVLLAVLAAAFLRAEGESLRSVVGPALDRPRLTALLTALVLGFLLLLFQVVRPLVAELALGPGAWGEVAAFFRRIPRGVAVYSVLVVPLTAGVCEELVWRGYLLTRFERLLGGRTSAAVLLQALLFGLWHGPSPFLPFSVLAGAVAGLIYAKTRRLAPLMLGHWLGDTVGLTLAYFA</sequence>
<reference evidence="4" key="1">
    <citation type="journal article" date="2020" name="mSystems">
        <title>Genome- and Community-Level Interaction Insights into Carbon Utilization and Element Cycling Functions of Hydrothermarchaeota in Hydrothermal Sediment.</title>
        <authorList>
            <person name="Zhou Z."/>
            <person name="Liu Y."/>
            <person name="Xu W."/>
            <person name="Pan J."/>
            <person name="Luo Z.H."/>
            <person name="Li M."/>
        </authorList>
    </citation>
    <scope>NUCLEOTIDE SEQUENCE [LARGE SCALE GENOMIC DNA]</scope>
    <source>
        <strain evidence="4">SpSt-1125</strain>
    </source>
</reference>
<feature type="compositionally biased region" description="Low complexity" evidence="1">
    <location>
        <begin position="23"/>
        <end position="41"/>
    </location>
</feature>
<name>A0A7J3X5P5_THEPE</name>
<keyword evidence="4" id="KW-0482">Metalloprotease</keyword>
<keyword evidence="4" id="KW-0378">Hydrolase</keyword>
<dbReference type="EMBL" id="DRZM01000057">
    <property type="protein sequence ID" value="HHP04437.1"/>
    <property type="molecule type" value="Genomic_DNA"/>
</dbReference>
<keyword evidence="2" id="KW-0812">Transmembrane</keyword>
<dbReference type="GO" id="GO:0006508">
    <property type="term" value="P:proteolysis"/>
    <property type="evidence" value="ECO:0007669"/>
    <property type="project" value="UniProtKB-KW"/>
</dbReference>
<accession>A0A7J3X5P5</accession>
<dbReference type="PANTHER" id="PTHR43592:SF15">
    <property type="entry name" value="CAAX AMINO TERMINAL PROTEASE FAMILY PROTEIN"/>
    <property type="match status" value="1"/>
</dbReference>
<dbReference type="Pfam" id="PF02517">
    <property type="entry name" value="Rce1-like"/>
    <property type="match status" value="1"/>
</dbReference>
<protein>
    <submittedName>
        <fullName evidence="4">CPBP family intramembrane metalloprotease</fullName>
    </submittedName>
</protein>
<feature type="transmembrane region" description="Helical" evidence="2">
    <location>
        <begin position="213"/>
        <end position="233"/>
    </location>
</feature>
<evidence type="ECO:0000259" key="3">
    <source>
        <dbReference type="Pfam" id="PF02517"/>
    </source>
</evidence>
<proteinExistence type="predicted"/>
<organism evidence="4">
    <name type="scientific">Thermofilum pendens</name>
    <dbReference type="NCBI Taxonomy" id="2269"/>
    <lineage>
        <taxon>Archaea</taxon>
        <taxon>Thermoproteota</taxon>
        <taxon>Thermoprotei</taxon>
        <taxon>Thermofilales</taxon>
        <taxon>Thermofilaceae</taxon>
        <taxon>Thermofilum</taxon>
    </lineage>
</organism>
<keyword evidence="2" id="KW-0472">Membrane</keyword>
<dbReference type="AlphaFoldDB" id="A0A7J3X5P5"/>
<comment type="caution">
    <text evidence="4">The sequence shown here is derived from an EMBL/GenBank/DDBJ whole genome shotgun (WGS) entry which is preliminary data.</text>
</comment>
<feature type="domain" description="CAAX prenyl protease 2/Lysostaphin resistance protein A-like" evidence="3">
    <location>
        <begin position="215"/>
        <end position="302"/>
    </location>
</feature>
<gene>
    <name evidence="4" type="ORF">ENM88_01630</name>
</gene>
<dbReference type="PANTHER" id="PTHR43592">
    <property type="entry name" value="CAAX AMINO TERMINAL PROTEASE"/>
    <property type="match status" value="1"/>
</dbReference>
<feature type="transmembrane region" description="Helical" evidence="2">
    <location>
        <begin position="245"/>
        <end position="263"/>
    </location>
</feature>
<keyword evidence="4" id="KW-0645">Protease</keyword>
<feature type="transmembrane region" description="Helical" evidence="2">
    <location>
        <begin position="88"/>
        <end position="115"/>
    </location>
</feature>